<organism evidence="2 3">
    <name type="scientific">Chryseobacterium edaphi</name>
    <dbReference type="NCBI Taxonomy" id="2976532"/>
    <lineage>
        <taxon>Bacteria</taxon>
        <taxon>Pseudomonadati</taxon>
        <taxon>Bacteroidota</taxon>
        <taxon>Flavobacteriia</taxon>
        <taxon>Flavobacteriales</taxon>
        <taxon>Weeksellaceae</taxon>
        <taxon>Chryseobacterium group</taxon>
        <taxon>Chryseobacterium</taxon>
    </lineage>
</organism>
<dbReference type="RefSeq" id="WP_263002863.1">
    <property type="nucleotide sequence ID" value="NZ_JAOTEM010000002.1"/>
</dbReference>
<protein>
    <submittedName>
        <fullName evidence="2">Uncharacterized protein</fullName>
    </submittedName>
</protein>
<evidence type="ECO:0000313" key="2">
    <source>
        <dbReference type="EMBL" id="MCU7617420.1"/>
    </source>
</evidence>
<sequence>MSTLEGDGTKVKSSSGEGSGSGNNLPNLLVVRDGNNLRISLTRSDARFNSYSLYSGSGVTICEDQQIRPTNSYLIDISNLRPGIHYISVDVITPTNINISESFIKP</sequence>
<proteinExistence type="predicted"/>
<evidence type="ECO:0000256" key="1">
    <source>
        <dbReference type="SAM" id="MobiDB-lite"/>
    </source>
</evidence>
<dbReference type="Proteomes" id="UP001208649">
    <property type="component" value="Unassembled WGS sequence"/>
</dbReference>
<feature type="region of interest" description="Disordered" evidence="1">
    <location>
        <begin position="1"/>
        <end position="26"/>
    </location>
</feature>
<reference evidence="3" key="1">
    <citation type="submission" date="2023-07" db="EMBL/GenBank/DDBJ databases">
        <title>Chryseobacterium sp. strain PBS4-4 Genome sequencing and assembly.</title>
        <authorList>
            <person name="Jung Y."/>
        </authorList>
    </citation>
    <scope>NUCLEOTIDE SEQUENCE [LARGE SCALE GENOMIC DNA]</scope>
    <source>
        <strain evidence="3">PBS4-4</strain>
    </source>
</reference>
<evidence type="ECO:0000313" key="3">
    <source>
        <dbReference type="Proteomes" id="UP001208649"/>
    </source>
</evidence>
<keyword evidence="3" id="KW-1185">Reference proteome</keyword>
<dbReference type="EMBL" id="JAOTEM010000002">
    <property type="protein sequence ID" value="MCU7617420.1"/>
    <property type="molecule type" value="Genomic_DNA"/>
</dbReference>
<accession>A0ABT2W9U9</accession>
<comment type="caution">
    <text evidence="2">The sequence shown here is derived from an EMBL/GenBank/DDBJ whole genome shotgun (WGS) entry which is preliminary data.</text>
</comment>
<gene>
    <name evidence="2" type="ORF">NZ698_09435</name>
</gene>
<name>A0ABT2W9U9_9FLAO</name>